<reference evidence="1" key="1">
    <citation type="submission" date="2021-06" db="EMBL/GenBank/DDBJ databases">
        <authorList>
            <person name="Kallberg Y."/>
            <person name="Tangrot J."/>
            <person name="Rosling A."/>
        </authorList>
    </citation>
    <scope>NUCLEOTIDE SEQUENCE</scope>
    <source>
        <strain evidence="1">AZ414A</strain>
    </source>
</reference>
<evidence type="ECO:0000313" key="1">
    <source>
        <dbReference type="EMBL" id="CAG8433155.1"/>
    </source>
</evidence>
<evidence type="ECO:0000313" key="2">
    <source>
        <dbReference type="Proteomes" id="UP000789706"/>
    </source>
</evidence>
<dbReference type="AlphaFoldDB" id="A0A9N8V0R7"/>
<name>A0A9N8V0R7_9GLOM</name>
<accession>A0A9N8V0R7</accession>
<organism evidence="1 2">
    <name type="scientific">Diversispora eburnea</name>
    <dbReference type="NCBI Taxonomy" id="1213867"/>
    <lineage>
        <taxon>Eukaryota</taxon>
        <taxon>Fungi</taxon>
        <taxon>Fungi incertae sedis</taxon>
        <taxon>Mucoromycota</taxon>
        <taxon>Glomeromycotina</taxon>
        <taxon>Glomeromycetes</taxon>
        <taxon>Diversisporales</taxon>
        <taxon>Diversisporaceae</taxon>
        <taxon>Diversispora</taxon>
    </lineage>
</organism>
<dbReference type="Proteomes" id="UP000789706">
    <property type="component" value="Unassembled WGS sequence"/>
</dbReference>
<proteinExistence type="predicted"/>
<dbReference type="OrthoDB" id="2435994at2759"/>
<gene>
    <name evidence="1" type="ORF">DEBURN_LOCUS359</name>
</gene>
<dbReference type="EMBL" id="CAJVPK010000012">
    <property type="protein sequence ID" value="CAG8433155.1"/>
    <property type="molecule type" value="Genomic_DNA"/>
</dbReference>
<keyword evidence="2" id="KW-1185">Reference proteome</keyword>
<sequence>MFGGYTSKRNIAETFNIEPKQLRYWIRKKEQLLSVRPHIKRLNIGAKPRYPILEDELLHGRIQFIALYPNISECKWGEKWLAGFMRHYKLSNRRRTTVSQRLPDDLIEKQQEF</sequence>
<protein>
    <submittedName>
        <fullName evidence="1">9556_t:CDS:1</fullName>
    </submittedName>
</protein>
<comment type="caution">
    <text evidence="1">The sequence shown here is derived from an EMBL/GenBank/DDBJ whole genome shotgun (WGS) entry which is preliminary data.</text>
</comment>